<feature type="region of interest" description="Disordered" evidence="1">
    <location>
        <begin position="286"/>
        <end position="310"/>
    </location>
</feature>
<sequence length="359" mass="41271">MQTASETETTGKTIDLRELLEANEESMRVRIASSVMKAVETWRRSTVKGMEQESGMKQLSKHRYHPVYLRHYRAAVAGQKKLDATKLKELEERDAKLYGLRSHATSKEEEEEAADEFPAEVLKLWLMSTGKCFIKWKNLAKLANREEGGRVQETGPSAVGRILHPPGETETERITEDHLWWAEKKHLKPVVWLPERPMGGNHVAHVCERCYKVYVRLEEQRRSATAAIIQDVRQGRKTLGIPSTIRKVEVKPPKTDAEVYRRSLIHHQRHLDPRLRPNVDRVLSSFSSSSSFPDVSSSRRSRSVEPGEASIHRSEWLQMHQDSIAESARYSLLPPSSTLKNWPPAGRPWKERWQLGMFT</sequence>
<dbReference type="Proteomes" id="UP000011087">
    <property type="component" value="Unassembled WGS sequence"/>
</dbReference>
<dbReference type="EMBL" id="JH993062">
    <property type="protein sequence ID" value="EKX37244.1"/>
    <property type="molecule type" value="Genomic_DNA"/>
</dbReference>
<organism evidence="2">
    <name type="scientific">Guillardia theta (strain CCMP2712)</name>
    <name type="common">Cryptophyte</name>
    <dbReference type="NCBI Taxonomy" id="905079"/>
    <lineage>
        <taxon>Eukaryota</taxon>
        <taxon>Cryptophyceae</taxon>
        <taxon>Pyrenomonadales</taxon>
        <taxon>Geminigeraceae</taxon>
        <taxon>Guillardia</taxon>
    </lineage>
</organism>
<name>L1IMX6_GUITC</name>
<dbReference type="GeneID" id="17293986"/>
<dbReference type="AlphaFoldDB" id="L1IMX6"/>
<evidence type="ECO:0000313" key="3">
    <source>
        <dbReference type="EnsemblProtists" id="EKX37244"/>
    </source>
</evidence>
<feature type="compositionally biased region" description="Low complexity" evidence="1">
    <location>
        <begin position="286"/>
        <end position="298"/>
    </location>
</feature>
<protein>
    <submittedName>
        <fullName evidence="2 3">Uncharacterized protein</fullName>
    </submittedName>
</protein>
<evidence type="ECO:0000256" key="1">
    <source>
        <dbReference type="SAM" id="MobiDB-lite"/>
    </source>
</evidence>
<reference evidence="3" key="3">
    <citation type="submission" date="2016-03" db="UniProtKB">
        <authorList>
            <consortium name="EnsemblProtists"/>
        </authorList>
    </citation>
    <scope>IDENTIFICATION</scope>
</reference>
<keyword evidence="4" id="KW-1185">Reference proteome</keyword>
<accession>L1IMX6</accession>
<evidence type="ECO:0000313" key="4">
    <source>
        <dbReference type="Proteomes" id="UP000011087"/>
    </source>
</evidence>
<reference evidence="4" key="2">
    <citation type="submission" date="2012-11" db="EMBL/GenBank/DDBJ databases">
        <authorList>
            <person name="Kuo A."/>
            <person name="Curtis B.A."/>
            <person name="Tanifuji G."/>
            <person name="Burki F."/>
            <person name="Gruber A."/>
            <person name="Irimia M."/>
            <person name="Maruyama S."/>
            <person name="Arias M.C."/>
            <person name="Ball S.G."/>
            <person name="Gile G.H."/>
            <person name="Hirakawa Y."/>
            <person name="Hopkins J.F."/>
            <person name="Rensing S.A."/>
            <person name="Schmutz J."/>
            <person name="Symeonidi A."/>
            <person name="Elias M."/>
            <person name="Eveleigh R.J."/>
            <person name="Herman E.K."/>
            <person name="Klute M.J."/>
            <person name="Nakayama T."/>
            <person name="Obornik M."/>
            <person name="Reyes-Prieto A."/>
            <person name="Armbrust E.V."/>
            <person name="Aves S.J."/>
            <person name="Beiko R.G."/>
            <person name="Coutinho P."/>
            <person name="Dacks J.B."/>
            <person name="Durnford D.G."/>
            <person name="Fast N.M."/>
            <person name="Green B.R."/>
            <person name="Grisdale C."/>
            <person name="Hempe F."/>
            <person name="Henrissat B."/>
            <person name="Hoppner M.P."/>
            <person name="Ishida K.-I."/>
            <person name="Kim E."/>
            <person name="Koreny L."/>
            <person name="Kroth P.G."/>
            <person name="Liu Y."/>
            <person name="Malik S.-B."/>
            <person name="Maier U.G."/>
            <person name="McRose D."/>
            <person name="Mock T."/>
            <person name="Neilson J.A."/>
            <person name="Onodera N.T."/>
            <person name="Poole A.M."/>
            <person name="Pritham E.J."/>
            <person name="Richards T.A."/>
            <person name="Rocap G."/>
            <person name="Roy S.W."/>
            <person name="Sarai C."/>
            <person name="Schaack S."/>
            <person name="Shirato S."/>
            <person name="Slamovits C.H."/>
            <person name="Spencer D.F."/>
            <person name="Suzuki S."/>
            <person name="Worden A.Z."/>
            <person name="Zauner S."/>
            <person name="Barry K."/>
            <person name="Bell C."/>
            <person name="Bharti A.K."/>
            <person name="Crow J.A."/>
            <person name="Grimwood J."/>
            <person name="Kramer R."/>
            <person name="Lindquist E."/>
            <person name="Lucas S."/>
            <person name="Salamov A."/>
            <person name="McFadden G.I."/>
            <person name="Lane C.E."/>
            <person name="Keeling P.J."/>
            <person name="Gray M.W."/>
            <person name="Grigoriev I.V."/>
            <person name="Archibald J.M."/>
        </authorList>
    </citation>
    <scope>NUCLEOTIDE SEQUENCE</scope>
    <source>
        <strain evidence="4">CCMP2712</strain>
    </source>
</reference>
<evidence type="ECO:0000313" key="2">
    <source>
        <dbReference type="EMBL" id="EKX37244.1"/>
    </source>
</evidence>
<dbReference type="PaxDb" id="55529-EKX37244"/>
<reference evidence="2 4" key="1">
    <citation type="journal article" date="2012" name="Nature">
        <title>Algal genomes reveal evolutionary mosaicism and the fate of nucleomorphs.</title>
        <authorList>
            <consortium name="DOE Joint Genome Institute"/>
            <person name="Curtis B.A."/>
            <person name="Tanifuji G."/>
            <person name="Burki F."/>
            <person name="Gruber A."/>
            <person name="Irimia M."/>
            <person name="Maruyama S."/>
            <person name="Arias M.C."/>
            <person name="Ball S.G."/>
            <person name="Gile G.H."/>
            <person name="Hirakawa Y."/>
            <person name="Hopkins J.F."/>
            <person name="Kuo A."/>
            <person name="Rensing S.A."/>
            <person name="Schmutz J."/>
            <person name="Symeonidi A."/>
            <person name="Elias M."/>
            <person name="Eveleigh R.J."/>
            <person name="Herman E.K."/>
            <person name="Klute M.J."/>
            <person name="Nakayama T."/>
            <person name="Obornik M."/>
            <person name="Reyes-Prieto A."/>
            <person name="Armbrust E.V."/>
            <person name="Aves S.J."/>
            <person name="Beiko R.G."/>
            <person name="Coutinho P."/>
            <person name="Dacks J.B."/>
            <person name="Durnford D.G."/>
            <person name="Fast N.M."/>
            <person name="Green B.R."/>
            <person name="Grisdale C.J."/>
            <person name="Hempel F."/>
            <person name="Henrissat B."/>
            <person name="Hoppner M.P."/>
            <person name="Ishida K."/>
            <person name="Kim E."/>
            <person name="Koreny L."/>
            <person name="Kroth P.G."/>
            <person name="Liu Y."/>
            <person name="Malik S.B."/>
            <person name="Maier U.G."/>
            <person name="McRose D."/>
            <person name="Mock T."/>
            <person name="Neilson J.A."/>
            <person name="Onodera N.T."/>
            <person name="Poole A.M."/>
            <person name="Pritham E.J."/>
            <person name="Richards T.A."/>
            <person name="Rocap G."/>
            <person name="Roy S.W."/>
            <person name="Sarai C."/>
            <person name="Schaack S."/>
            <person name="Shirato S."/>
            <person name="Slamovits C.H."/>
            <person name="Spencer D.F."/>
            <person name="Suzuki S."/>
            <person name="Worden A.Z."/>
            <person name="Zauner S."/>
            <person name="Barry K."/>
            <person name="Bell C."/>
            <person name="Bharti A.K."/>
            <person name="Crow J.A."/>
            <person name="Grimwood J."/>
            <person name="Kramer R."/>
            <person name="Lindquist E."/>
            <person name="Lucas S."/>
            <person name="Salamov A."/>
            <person name="McFadden G.I."/>
            <person name="Lane C.E."/>
            <person name="Keeling P.J."/>
            <person name="Gray M.W."/>
            <person name="Grigoriev I.V."/>
            <person name="Archibald J.M."/>
        </authorList>
    </citation>
    <scope>NUCLEOTIDE SEQUENCE</scope>
    <source>
        <strain evidence="2 4">CCMP2712</strain>
    </source>
</reference>
<gene>
    <name evidence="2" type="ORF">GUITHDRAFT_145197</name>
</gene>
<dbReference type="EnsemblProtists" id="EKX37244">
    <property type="protein sequence ID" value="EKX37244"/>
    <property type="gene ID" value="GUITHDRAFT_145197"/>
</dbReference>
<dbReference type="HOGENOM" id="CLU_772636_0_0_1"/>
<dbReference type="KEGG" id="gtt:GUITHDRAFT_145197"/>
<dbReference type="RefSeq" id="XP_005824224.1">
    <property type="nucleotide sequence ID" value="XM_005824167.1"/>
</dbReference>
<proteinExistence type="predicted"/>